<keyword evidence="1" id="KW-0677">Repeat</keyword>
<accession>A0A1L9RLK0</accession>
<dbReference type="InterPro" id="IPR002110">
    <property type="entry name" value="Ankyrin_rpt"/>
</dbReference>
<feature type="non-terminal residue" evidence="5">
    <location>
        <position position="966"/>
    </location>
</feature>
<name>A0A1L9RLK0_ASPWE</name>
<dbReference type="InterPro" id="IPR054471">
    <property type="entry name" value="GPIID_WHD"/>
</dbReference>
<protein>
    <recommendedName>
        <fullName evidence="4">NACHT domain-containing protein</fullName>
    </recommendedName>
</protein>
<dbReference type="Pfam" id="PF22939">
    <property type="entry name" value="WHD_GPIID"/>
    <property type="match status" value="1"/>
</dbReference>
<reference evidence="6" key="1">
    <citation type="journal article" date="2017" name="Genome Biol.">
        <title>Comparative genomics reveals high biological diversity and specific adaptations in the industrially and medically important fungal genus Aspergillus.</title>
        <authorList>
            <person name="de Vries R.P."/>
            <person name="Riley R."/>
            <person name="Wiebenga A."/>
            <person name="Aguilar-Osorio G."/>
            <person name="Amillis S."/>
            <person name="Uchima C.A."/>
            <person name="Anderluh G."/>
            <person name="Asadollahi M."/>
            <person name="Askin M."/>
            <person name="Barry K."/>
            <person name="Battaglia E."/>
            <person name="Bayram O."/>
            <person name="Benocci T."/>
            <person name="Braus-Stromeyer S.A."/>
            <person name="Caldana C."/>
            <person name="Canovas D."/>
            <person name="Cerqueira G.C."/>
            <person name="Chen F."/>
            <person name="Chen W."/>
            <person name="Choi C."/>
            <person name="Clum A."/>
            <person name="Dos Santos R.A."/>
            <person name="Damasio A.R."/>
            <person name="Diallinas G."/>
            <person name="Emri T."/>
            <person name="Fekete E."/>
            <person name="Flipphi M."/>
            <person name="Freyberg S."/>
            <person name="Gallo A."/>
            <person name="Gournas C."/>
            <person name="Habgood R."/>
            <person name="Hainaut M."/>
            <person name="Harispe M.L."/>
            <person name="Henrissat B."/>
            <person name="Hilden K.S."/>
            <person name="Hope R."/>
            <person name="Hossain A."/>
            <person name="Karabika E."/>
            <person name="Karaffa L."/>
            <person name="Karanyi Z."/>
            <person name="Krasevec N."/>
            <person name="Kuo A."/>
            <person name="Kusch H."/>
            <person name="LaButti K."/>
            <person name="Lagendijk E.L."/>
            <person name="Lapidus A."/>
            <person name="Levasseur A."/>
            <person name="Lindquist E."/>
            <person name="Lipzen A."/>
            <person name="Logrieco A.F."/>
            <person name="MacCabe A."/>
            <person name="Maekelae M.R."/>
            <person name="Malavazi I."/>
            <person name="Melin P."/>
            <person name="Meyer V."/>
            <person name="Mielnichuk N."/>
            <person name="Miskei M."/>
            <person name="Molnar A.P."/>
            <person name="Mule G."/>
            <person name="Ngan C.Y."/>
            <person name="Orejas M."/>
            <person name="Orosz E."/>
            <person name="Ouedraogo J.P."/>
            <person name="Overkamp K.M."/>
            <person name="Park H.-S."/>
            <person name="Perrone G."/>
            <person name="Piumi F."/>
            <person name="Punt P.J."/>
            <person name="Ram A.F."/>
            <person name="Ramon A."/>
            <person name="Rauscher S."/>
            <person name="Record E."/>
            <person name="Riano-Pachon D.M."/>
            <person name="Robert V."/>
            <person name="Roehrig J."/>
            <person name="Ruller R."/>
            <person name="Salamov A."/>
            <person name="Salih N.S."/>
            <person name="Samson R.A."/>
            <person name="Sandor E."/>
            <person name="Sanguinetti M."/>
            <person name="Schuetze T."/>
            <person name="Sepcic K."/>
            <person name="Shelest E."/>
            <person name="Sherlock G."/>
            <person name="Sophianopoulou V."/>
            <person name="Squina F.M."/>
            <person name="Sun H."/>
            <person name="Susca A."/>
            <person name="Todd R.B."/>
            <person name="Tsang A."/>
            <person name="Unkles S.E."/>
            <person name="van de Wiele N."/>
            <person name="van Rossen-Uffink D."/>
            <person name="Oliveira J.V."/>
            <person name="Vesth T.C."/>
            <person name="Visser J."/>
            <person name="Yu J.-H."/>
            <person name="Zhou M."/>
            <person name="Andersen M.R."/>
            <person name="Archer D.B."/>
            <person name="Baker S.E."/>
            <person name="Benoit I."/>
            <person name="Brakhage A.A."/>
            <person name="Braus G.H."/>
            <person name="Fischer R."/>
            <person name="Frisvad J.C."/>
            <person name="Goldman G.H."/>
            <person name="Houbraken J."/>
            <person name="Oakley B."/>
            <person name="Pocsi I."/>
            <person name="Scazzocchio C."/>
            <person name="Seiboth B."/>
            <person name="vanKuyk P.A."/>
            <person name="Wortman J."/>
            <person name="Dyer P.S."/>
            <person name="Grigoriev I.V."/>
        </authorList>
    </citation>
    <scope>NUCLEOTIDE SEQUENCE [LARGE SCALE GENOMIC DNA]</scope>
    <source>
        <strain evidence="6">DTO 134E9</strain>
    </source>
</reference>
<feature type="repeat" description="ANK" evidence="3">
    <location>
        <begin position="487"/>
        <end position="519"/>
    </location>
</feature>
<evidence type="ECO:0000256" key="2">
    <source>
        <dbReference type="ARBA" id="ARBA00023043"/>
    </source>
</evidence>
<keyword evidence="6" id="KW-1185">Reference proteome</keyword>
<keyword evidence="2 3" id="KW-0040">ANK repeat</keyword>
<dbReference type="PANTHER" id="PTHR24173">
    <property type="entry name" value="ANKYRIN REPEAT CONTAINING"/>
    <property type="match status" value="1"/>
</dbReference>
<dbReference type="Proteomes" id="UP000184383">
    <property type="component" value="Unassembled WGS sequence"/>
</dbReference>
<evidence type="ECO:0000313" key="5">
    <source>
        <dbReference type="EMBL" id="OJJ35819.1"/>
    </source>
</evidence>
<evidence type="ECO:0000259" key="4">
    <source>
        <dbReference type="PROSITE" id="PS50837"/>
    </source>
</evidence>
<dbReference type="InterPro" id="IPR056884">
    <property type="entry name" value="NPHP3-like_N"/>
</dbReference>
<dbReference type="Pfam" id="PF12796">
    <property type="entry name" value="Ank_2"/>
    <property type="match status" value="3"/>
</dbReference>
<feature type="repeat" description="ANK" evidence="3">
    <location>
        <begin position="553"/>
        <end position="585"/>
    </location>
</feature>
<dbReference type="SMART" id="SM00248">
    <property type="entry name" value="ANK"/>
    <property type="match status" value="11"/>
</dbReference>
<dbReference type="Pfam" id="PF24883">
    <property type="entry name" value="NPHP3_N"/>
    <property type="match status" value="1"/>
</dbReference>
<sequence length="966" mass="108191">MRQWLSPTEFDSEGSEYRKHLNNHAPATGDWLFQTEQYQKWYDSDDTGVLWIKGIPGSGKSVIAANLINVTQRENAPVLFFFSRRILALNSDPKCLLRDCLFQALGYSAILPVELQPLMARFPDVEQVPFKDLSAVLTAILPRFPKIYLVFDAMDELTADQGIVLDLLRLGQLKPSSVKVAITSRHAPPGGQPNHISLLDLQLAKSMIGKDISSYINHRMGLQGEGQMSSDDRSAIQDALSQKSQSLFLYARLMLDKVLQSGDPIHDQLDRLPGSLVDMYTDILNEHSVLSKISREFQVSLLSWITHSSRALRLTELAIVVNSDPNRWGQADTRDAKLMIRSACGPLVEILEDETVQVIHHSFTEFLLDDGRVSSSKSFPSLISSDVHRNLTITCVDYLLSGCFDSWSLMTAEEEDDDHKISEERRALMIRFPFLQYTYQNWPYHAARCDKLDTGLFETLDSLLKYGAHPFESWKAFWFSTEDIFPKEFYPLHVAAQSGLVSYTSYLLDKGDDADRADSYGRSPLAHAAIGGHSKTAAVLINRTTSVSTKDFDGLAPIHHASKGNHSEVVKGLLTAGADPMEPKSREDRSWASWSLSTNGKTPMQYACELGNTEAVDALALYMNPRQRDDIHLHWAASKGQANVLSVLLKHPEIEANINRKDEKGNTALYVAACYRNSATVRILLDHGADVRITSRNGSDDHEFTPLQGWARLQDQKMYDRTPRIPTGDMGNVLRLLVQAGCDINARCYDGETPLFAYEDQSLLGERHSKPAVEFVSLLLKHGADPRATDNRGNTVLHKASWCRERKQVVELFVKAGADINAINHEGLTPLITMAKQQIFDIRSFVDNGADVNKQDPDGNTALHHICTSWCLEREHIEEWLAYADPTIKNYDGNTCVYNLRWGNGGQGRVEGIKLMVDKGLDLESKNIRGRTALLAACENVQHHFAHELLRLGADATVRDFQNKSC</sequence>
<feature type="repeat" description="ANK" evidence="3">
    <location>
        <begin position="664"/>
        <end position="696"/>
    </location>
</feature>
<dbReference type="Gene3D" id="1.25.40.20">
    <property type="entry name" value="Ankyrin repeat-containing domain"/>
    <property type="match status" value="5"/>
</dbReference>
<feature type="repeat" description="ANK" evidence="3">
    <location>
        <begin position="929"/>
        <end position="961"/>
    </location>
</feature>
<proteinExistence type="predicted"/>
<dbReference type="PANTHER" id="PTHR24173:SF74">
    <property type="entry name" value="ANKYRIN REPEAT DOMAIN-CONTAINING PROTEIN 16"/>
    <property type="match status" value="1"/>
</dbReference>
<evidence type="ECO:0000256" key="3">
    <source>
        <dbReference type="PROSITE-ProRule" id="PRU00023"/>
    </source>
</evidence>
<dbReference type="InterPro" id="IPR007111">
    <property type="entry name" value="NACHT_NTPase"/>
</dbReference>
<dbReference type="PROSITE" id="PS50837">
    <property type="entry name" value="NACHT"/>
    <property type="match status" value="1"/>
</dbReference>
<dbReference type="SUPFAM" id="SSF48403">
    <property type="entry name" value="Ankyrin repeat"/>
    <property type="match status" value="1"/>
</dbReference>
<dbReference type="Gene3D" id="3.40.50.300">
    <property type="entry name" value="P-loop containing nucleotide triphosphate hydrolases"/>
    <property type="match status" value="1"/>
</dbReference>
<evidence type="ECO:0000313" key="6">
    <source>
        <dbReference type="Proteomes" id="UP000184383"/>
    </source>
</evidence>
<dbReference type="VEuPathDB" id="FungiDB:ASPWEDRAFT_111375"/>
<dbReference type="PROSITE" id="PS50297">
    <property type="entry name" value="ANK_REP_REGION"/>
    <property type="match status" value="4"/>
</dbReference>
<feature type="repeat" description="ANK" evidence="3">
    <location>
        <begin position="792"/>
        <end position="825"/>
    </location>
</feature>
<dbReference type="GeneID" id="63744091"/>
<dbReference type="InterPro" id="IPR036770">
    <property type="entry name" value="Ankyrin_rpt-contain_sf"/>
</dbReference>
<dbReference type="EMBL" id="KV878212">
    <property type="protein sequence ID" value="OJJ35819.1"/>
    <property type="molecule type" value="Genomic_DNA"/>
</dbReference>
<dbReference type="InterPro" id="IPR027417">
    <property type="entry name" value="P-loop_NTPase"/>
</dbReference>
<evidence type="ECO:0000256" key="1">
    <source>
        <dbReference type="ARBA" id="ARBA00022737"/>
    </source>
</evidence>
<dbReference type="PROSITE" id="PS50088">
    <property type="entry name" value="ANK_REPEAT"/>
    <property type="match status" value="5"/>
</dbReference>
<feature type="domain" description="NACHT" evidence="4">
    <location>
        <begin position="48"/>
        <end position="185"/>
    </location>
</feature>
<organism evidence="5 6">
    <name type="scientific">Aspergillus wentii DTO 134E9</name>
    <dbReference type="NCBI Taxonomy" id="1073089"/>
    <lineage>
        <taxon>Eukaryota</taxon>
        <taxon>Fungi</taxon>
        <taxon>Dikarya</taxon>
        <taxon>Ascomycota</taxon>
        <taxon>Pezizomycotina</taxon>
        <taxon>Eurotiomycetes</taxon>
        <taxon>Eurotiomycetidae</taxon>
        <taxon>Eurotiales</taxon>
        <taxon>Aspergillaceae</taxon>
        <taxon>Aspergillus</taxon>
        <taxon>Aspergillus subgen. Cremei</taxon>
    </lineage>
</organism>
<dbReference type="AlphaFoldDB" id="A0A1L9RLK0"/>
<dbReference type="OrthoDB" id="21416at2759"/>
<dbReference type="PRINTS" id="PR01415">
    <property type="entry name" value="ANKYRIN"/>
</dbReference>
<dbReference type="RefSeq" id="XP_040689495.1">
    <property type="nucleotide sequence ID" value="XM_040828243.1"/>
</dbReference>
<dbReference type="STRING" id="1073089.A0A1L9RLK0"/>
<gene>
    <name evidence="5" type="ORF">ASPWEDRAFT_111375</name>
</gene>
<dbReference type="SUPFAM" id="SSF52540">
    <property type="entry name" value="P-loop containing nucleoside triphosphate hydrolases"/>
    <property type="match status" value="1"/>
</dbReference>